<dbReference type="GO" id="GO:0008783">
    <property type="term" value="F:agmatinase activity"/>
    <property type="evidence" value="ECO:0007669"/>
    <property type="project" value="UniProtKB-EC"/>
</dbReference>
<proteinExistence type="inferred from homology"/>
<dbReference type="RefSeq" id="WP_115432099.1">
    <property type="nucleotide sequence ID" value="NZ_CP031337.1"/>
</dbReference>
<dbReference type="AlphaFoldDB" id="A0A345Y2R5"/>
<dbReference type="Pfam" id="PF00491">
    <property type="entry name" value="Arginase"/>
    <property type="match status" value="2"/>
</dbReference>
<evidence type="ECO:0000313" key="4">
    <source>
        <dbReference type="EMBL" id="AXK38217.1"/>
    </source>
</evidence>
<keyword evidence="2 4" id="KW-0378">Hydrolase</keyword>
<dbReference type="InterPro" id="IPR006035">
    <property type="entry name" value="Ureohydrolase"/>
</dbReference>
<dbReference type="Gene3D" id="3.40.800.10">
    <property type="entry name" value="Ureohydrolase domain"/>
    <property type="match status" value="2"/>
</dbReference>
<dbReference type="PANTHER" id="PTHR11358">
    <property type="entry name" value="ARGINASE/AGMATINASE"/>
    <property type="match status" value="1"/>
</dbReference>
<evidence type="ECO:0000256" key="3">
    <source>
        <dbReference type="PROSITE-ProRule" id="PRU00742"/>
    </source>
</evidence>
<dbReference type="EMBL" id="CP031337">
    <property type="protein sequence ID" value="AXK38217.1"/>
    <property type="molecule type" value="Genomic_DNA"/>
</dbReference>
<sequence>MLEHVQPVPDCAELLYGDGAIRRTSLYGSGVENTFGGTLSFLRRRYTRDIEGADVVVSGIPFDLASPFRPGARFGPAAIRALSVMFSDLKPFPYGVDIFDELAVADYGDCWLDAHSPAGIPDTIAEHARAILASGATMLTLGGDSAITYPLLKAHAQRLGQALSLIRFGAHGIGPVHGPIDAERSVQIGLRSADAGPQDIQSLDARWVHAHGPQKTLERILDVVGDRACYLSFDIGCLDPSAAPGTGRPLPGGLTSADALHIVRGLAPARLVGMDIVEVSPPYDRGDITALVAANLALEMLCVLHRRKTGP</sequence>
<keyword evidence="1" id="KW-0479">Metal-binding</keyword>
<dbReference type="GO" id="GO:0046872">
    <property type="term" value="F:metal ion binding"/>
    <property type="evidence" value="ECO:0007669"/>
    <property type="project" value="UniProtKB-KW"/>
</dbReference>
<evidence type="ECO:0000313" key="5">
    <source>
        <dbReference type="Proteomes" id="UP000254537"/>
    </source>
</evidence>
<dbReference type="PANTHER" id="PTHR11358:SF26">
    <property type="entry name" value="GUANIDINO ACID HYDROLASE, MITOCHONDRIAL"/>
    <property type="match status" value="1"/>
</dbReference>
<evidence type="ECO:0000256" key="2">
    <source>
        <dbReference type="ARBA" id="ARBA00022801"/>
    </source>
</evidence>
<organism evidence="4 5">
    <name type="scientific">Crenobacter cavernae</name>
    <dbReference type="NCBI Taxonomy" id="2290923"/>
    <lineage>
        <taxon>Bacteria</taxon>
        <taxon>Pseudomonadati</taxon>
        <taxon>Pseudomonadota</taxon>
        <taxon>Betaproteobacteria</taxon>
        <taxon>Neisseriales</taxon>
        <taxon>Neisseriaceae</taxon>
        <taxon>Crenobacter</taxon>
    </lineage>
</organism>
<evidence type="ECO:0000256" key="1">
    <source>
        <dbReference type="ARBA" id="ARBA00022723"/>
    </source>
</evidence>
<dbReference type="KEGG" id="ccah:DWG20_01520"/>
<comment type="similarity">
    <text evidence="3">Belongs to the arginase family.</text>
</comment>
<dbReference type="PIRSF" id="PIRSF036979">
    <property type="entry name" value="Arginase"/>
    <property type="match status" value="1"/>
</dbReference>
<name>A0A345Y2R5_9NEIS</name>
<dbReference type="InterPro" id="IPR023696">
    <property type="entry name" value="Ureohydrolase_dom_sf"/>
</dbReference>
<dbReference type="OrthoDB" id="9789727at2"/>
<accession>A0A345Y2R5</accession>
<dbReference type="Proteomes" id="UP000254537">
    <property type="component" value="Chromosome"/>
</dbReference>
<dbReference type="PROSITE" id="PS51409">
    <property type="entry name" value="ARGINASE_2"/>
    <property type="match status" value="1"/>
</dbReference>
<gene>
    <name evidence="4" type="ORF">DWG20_01520</name>
</gene>
<dbReference type="GO" id="GO:0033389">
    <property type="term" value="P:putrescine biosynthetic process from arginine, via agmatine"/>
    <property type="evidence" value="ECO:0007669"/>
    <property type="project" value="TreeGrafter"/>
</dbReference>
<dbReference type="EC" id="3.5.3.11" evidence="4"/>
<protein>
    <submittedName>
        <fullName evidence="4">Agmatinase</fullName>
        <ecNumber evidence="4">3.5.3.11</ecNumber>
    </submittedName>
</protein>
<reference evidence="4 5" key="1">
    <citation type="submission" date="2018-07" db="EMBL/GenBank/DDBJ databases">
        <title>Crenobacter cavernae sp. nov., isolated from a karst cave.</title>
        <authorList>
            <person name="Zhu H."/>
        </authorList>
    </citation>
    <scope>NUCLEOTIDE SEQUENCE [LARGE SCALE GENOMIC DNA]</scope>
    <source>
        <strain evidence="4 5">K1W11S-77</strain>
    </source>
</reference>
<dbReference type="SUPFAM" id="SSF52768">
    <property type="entry name" value="Arginase/deacetylase"/>
    <property type="match status" value="1"/>
</dbReference>